<dbReference type="InterPro" id="IPR016187">
    <property type="entry name" value="CTDL_fold"/>
</dbReference>
<feature type="transmembrane region" description="Helical" evidence="2">
    <location>
        <begin position="1490"/>
        <end position="1509"/>
    </location>
</feature>
<feature type="region of interest" description="Disordered" evidence="1">
    <location>
        <begin position="1344"/>
        <end position="1363"/>
    </location>
</feature>
<feature type="region of interest" description="Disordered" evidence="1">
    <location>
        <begin position="486"/>
        <end position="515"/>
    </location>
</feature>
<feature type="region of interest" description="Disordered" evidence="1">
    <location>
        <begin position="1441"/>
        <end position="1468"/>
    </location>
</feature>
<evidence type="ECO:0000256" key="2">
    <source>
        <dbReference type="SAM" id="Phobius"/>
    </source>
</evidence>
<comment type="caution">
    <text evidence="4">The sequence shown here is derived from an EMBL/GenBank/DDBJ whole genome shotgun (WGS) entry which is preliminary data.</text>
</comment>
<keyword evidence="2" id="KW-0472">Membrane</keyword>
<dbReference type="OrthoDB" id="500962at2"/>
<evidence type="ECO:0000313" key="4">
    <source>
        <dbReference type="EMBL" id="TGY62579.1"/>
    </source>
</evidence>
<proteinExistence type="predicted"/>
<name>A0A4S2F121_9ACTN</name>
<dbReference type="Gene3D" id="3.10.100.10">
    <property type="entry name" value="Mannose-Binding Protein A, subunit A"/>
    <property type="match status" value="1"/>
</dbReference>
<keyword evidence="2" id="KW-1133">Transmembrane helix</keyword>
<protein>
    <recommendedName>
        <fullName evidence="3">C-type lectin domain-containing protein</fullName>
    </recommendedName>
</protein>
<evidence type="ECO:0000313" key="5">
    <source>
        <dbReference type="Proteomes" id="UP000310263"/>
    </source>
</evidence>
<keyword evidence="5" id="KW-1185">Reference proteome</keyword>
<dbReference type="Proteomes" id="UP000310263">
    <property type="component" value="Unassembled WGS sequence"/>
</dbReference>
<dbReference type="InterPro" id="IPR016186">
    <property type="entry name" value="C-type_lectin-like/link_sf"/>
</dbReference>
<dbReference type="EMBL" id="SRYE01000002">
    <property type="protein sequence ID" value="TGY62579.1"/>
    <property type="molecule type" value="Genomic_DNA"/>
</dbReference>
<reference evidence="4 5" key="1">
    <citation type="submission" date="2019-04" db="EMBL/GenBank/DDBJ databases">
        <title>Microbes associate with the intestines of laboratory mice.</title>
        <authorList>
            <person name="Navarre W."/>
            <person name="Wong E."/>
            <person name="Huang K."/>
            <person name="Tropini C."/>
            <person name="Ng K."/>
            <person name="Yu B."/>
        </authorList>
    </citation>
    <scope>NUCLEOTIDE SEQUENCE [LARGE SCALE GENOMIC DNA]</scope>
    <source>
        <strain evidence="4 5">NM07_P-09</strain>
    </source>
</reference>
<organism evidence="4 5">
    <name type="scientific">Muricaecibacterium torontonense</name>
    <dbReference type="NCBI Taxonomy" id="3032871"/>
    <lineage>
        <taxon>Bacteria</taxon>
        <taxon>Bacillati</taxon>
        <taxon>Actinomycetota</taxon>
        <taxon>Coriobacteriia</taxon>
        <taxon>Coriobacteriales</taxon>
        <taxon>Atopobiaceae</taxon>
        <taxon>Muricaecibacterium</taxon>
    </lineage>
</organism>
<feature type="compositionally biased region" description="Low complexity" evidence="1">
    <location>
        <begin position="1450"/>
        <end position="1463"/>
    </location>
</feature>
<keyword evidence="2" id="KW-0812">Transmembrane</keyword>
<evidence type="ECO:0000256" key="1">
    <source>
        <dbReference type="SAM" id="MobiDB-lite"/>
    </source>
</evidence>
<sequence length="1515" mass="161816">MSDRAPVTAMRANEQEVELFIRAGAATPVDGLANTYSFPDLKVTTEPANTRFQSITVQFTTGISANDEIYFNSAHQQNNSEALPSGFVRYSGNKHGNHSVNYTQQGGATADQWQDFLSRYLTVRLADSTNTKGLRIVASLAPVSTTRDYNSLNGHYYEAGPVIASWTQAIEEAEKHSYMGMQGYLVTVTNQAEQDFVFSLVNTDTWIGGTCDDAYTMKTRSWARNYRTNNVDSPTRWSSTNTFRSGAYSDYYWVTGPEAGLMMGQCYNNQNRKHATNPETGETMYMNWASGQPDGPASTSEQWMQLAVHSGGGTGGFWNDLPNQFGNIRYIIEYGGMPDDSDEEGGDAGAEAKVDVYVKVDIVVDPTGRTITTEAEDAVVGQPLDIKENVNGDPEVKTHIMEDAAETGTTPAQVTRTYKIKDPTSPEADAQGWRDLHEDELTDKGEPFHAGSYKVVSTANYREDAAGNALMPYVPGEATFTIKPKPIDVTQPASKPDDPTQPDATQGFETADPATGDPLAVAGRCWSKVYDGTPYVAKDQVSLADQLVEGASAWLAFDRAEYASKDAGSCDLVLYSPQIQGPHAADYRLTGLASDGTLTVKGEIVSRPLVVTARWFEDAEANPSTWVRDVAFRDPAHPDAPVAANNDATEFDASAVTQSKADSANHTWPVAWPASMLAPGDRLDQVLGDASYEAQTAGGLRLNVERPQRGTYTLSLSYSGVASVIEGGPLLSQDGNYQVTLVPDTLTVTDRIMVNLTEKDPISIMEPVKPSEPAPKPVAPQDFVKIIEDTFGPDGPSPTGGKLPEMPDGVEPQVIIKKGNQPVDEIDPSKPGDYTVTVTYPSPDGTDYIAHIDYEVKADPTPDEQRQFYQVATRLEGAIEGASITPTKTLAAGSSHKVSWQPGPDSYVVSVEVDGKVLKDAATSWTFEDLAAHHQVTVTLAQNPVLPGGFTYGHYTVTVNSYGQGAQVSPSQTYVPGSDAQASWAAKEGYQISAVWVDGVQLTADQCAAGAASFPSIGANHVVDVYTCKADGTSAQSPDDLKVTTQIKGGPGTITGGATVTQGGSYHVAWEPVIQTTPVVTDPAYAVYEVKSVEVNGAEAAGTADREMQLDNIKENKNVVVTVRPVVYHVNVQSYGPGTASASRTLYKGQGYLDIAGTPQAGARITYIEIDGEVVLDEKAGITPSALKAAGFSAGAFSQVRAAAPQFPAPVKHQRQANGAKLDLGFEGIDQDHVVKVLFAKEGEDPLNDEDVHDSGLIGVTAGVEGGPGSIEVDQPADPGTPPHPGYVDPTKEAPVAWELPDGYRPLELVVGEQRIPLDPDATSTTIPAGLLKEGDHISLVVEKRAADDDKTHPRQQTPPASEKLRIDTSLAGGLGSISAGAQVDRHGSYTVTWSAEPGYRVAKVLVDGIERPDLLEAFSYTFEDVGEHHSVAVELEAVPADPPAEKDPAPSGDDAAPGSSAAKPTDDRLVARQEADSRIMPATGDEASGLPGIMVAGALLLTVGWLTLSRRWQS</sequence>
<dbReference type="InterPro" id="IPR001304">
    <property type="entry name" value="C-type_lectin-like"/>
</dbReference>
<feature type="domain" description="C-type lectin" evidence="3">
    <location>
        <begin position="152"/>
        <end position="320"/>
    </location>
</feature>
<dbReference type="RefSeq" id="WP_136012309.1">
    <property type="nucleotide sequence ID" value="NZ_SRYE01000002.1"/>
</dbReference>
<accession>A0A4S2F121</accession>
<dbReference type="PROSITE" id="PS50041">
    <property type="entry name" value="C_TYPE_LECTIN_2"/>
    <property type="match status" value="1"/>
</dbReference>
<gene>
    <name evidence="4" type="ORF">E5334_03970</name>
</gene>
<dbReference type="SUPFAM" id="SSF56436">
    <property type="entry name" value="C-type lectin-like"/>
    <property type="match status" value="1"/>
</dbReference>
<evidence type="ECO:0000259" key="3">
    <source>
        <dbReference type="PROSITE" id="PS50041"/>
    </source>
</evidence>
<feature type="compositionally biased region" description="Basic and acidic residues" evidence="1">
    <location>
        <begin position="1344"/>
        <end position="1353"/>
    </location>
</feature>